<keyword evidence="6 10" id="KW-1133">Transmembrane helix</keyword>
<evidence type="ECO:0000256" key="1">
    <source>
        <dbReference type="ARBA" id="ARBA00004651"/>
    </source>
</evidence>
<organism evidence="11">
    <name type="scientific">Eucryptorrhynchus brandti</name>
    <name type="common">Snout weevil</name>
    <dbReference type="NCBI Taxonomy" id="436910"/>
    <lineage>
        <taxon>Eukaryota</taxon>
        <taxon>Metazoa</taxon>
        <taxon>Ecdysozoa</taxon>
        <taxon>Arthropoda</taxon>
        <taxon>Hexapoda</taxon>
        <taxon>Insecta</taxon>
        <taxon>Pterygota</taxon>
        <taxon>Neoptera</taxon>
        <taxon>Endopterygota</taxon>
        <taxon>Coleoptera</taxon>
        <taxon>Polyphaga</taxon>
        <taxon>Cucujiformia</taxon>
        <taxon>Curculionidae</taxon>
        <taxon>Cryptorhynchinae</taxon>
        <taxon>Eucryptorrhynchus</taxon>
    </lineage>
</organism>
<evidence type="ECO:0000256" key="8">
    <source>
        <dbReference type="ARBA" id="ARBA00023170"/>
    </source>
</evidence>
<dbReference type="InterPro" id="IPR004117">
    <property type="entry name" value="7tm6_olfct_rcpt"/>
</dbReference>
<dbReference type="GO" id="GO:0005886">
    <property type="term" value="C:plasma membrane"/>
    <property type="evidence" value="ECO:0007669"/>
    <property type="project" value="UniProtKB-SubCell"/>
</dbReference>
<dbReference type="Pfam" id="PF02949">
    <property type="entry name" value="7tm_6"/>
    <property type="match status" value="1"/>
</dbReference>
<keyword evidence="4 10" id="KW-0812">Transmembrane</keyword>
<evidence type="ECO:0000256" key="5">
    <source>
        <dbReference type="ARBA" id="ARBA00022725"/>
    </source>
</evidence>
<dbReference type="GO" id="GO:0007165">
    <property type="term" value="P:signal transduction"/>
    <property type="evidence" value="ECO:0007669"/>
    <property type="project" value="UniProtKB-KW"/>
</dbReference>
<proteinExistence type="evidence at transcript level"/>
<evidence type="ECO:0000256" key="6">
    <source>
        <dbReference type="ARBA" id="ARBA00022989"/>
    </source>
</evidence>
<feature type="transmembrane region" description="Helical" evidence="10">
    <location>
        <begin position="201"/>
        <end position="219"/>
    </location>
</feature>
<dbReference type="GO" id="GO:0004984">
    <property type="term" value="F:olfactory receptor activity"/>
    <property type="evidence" value="ECO:0007669"/>
    <property type="project" value="InterPro"/>
</dbReference>
<keyword evidence="3" id="KW-0716">Sensory transduction</keyword>
<keyword evidence="9" id="KW-0807">Transducer</keyword>
<evidence type="ECO:0000256" key="2">
    <source>
        <dbReference type="ARBA" id="ARBA00022475"/>
    </source>
</evidence>
<keyword evidence="7 10" id="KW-0472">Membrane</keyword>
<evidence type="ECO:0000256" key="3">
    <source>
        <dbReference type="ARBA" id="ARBA00022606"/>
    </source>
</evidence>
<keyword evidence="8 11" id="KW-0675">Receptor</keyword>
<name>A0A8F4MZW6_EUCBR</name>
<dbReference type="GO" id="GO:0005549">
    <property type="term" value="F:odorant binding"/>
    <property type="evidence" value="ECO:0007669"/>
    <property type="project" value="InterPro"/>
</dbReference>
<comment type="subcellular location">
    <subcellularLocation>
        <location evidence="1">Cell membrane</location>
        <topology evidence="1">Multi-pass membrane protein</topology>
    </subcellularLocation>
</comment>
<evidence type="ECO:0000256" key="4">
    <source>
        <dbReference type="ARBA" id="ARBA00022692"/>
    </source>
</evidence>
<sequence>MAELIEQGIQRGNDTSEVYTIVAKSYMKYITTLNAFAFAIGAFSYAEYAVEPEIRFFRHMKAQNSSQDESEFLIQWHPFDTSNHLGLAFHIELLRIAYMTINNCFTQSLINTIMIHSAALFKVLNFNFQNFHYDNMGNGTLANQYKACKCLKEYIGEHQALIRYIEKFNNCIQYVLLLEYIVSSVMIASGLIKILKADKSLFDFVFVFILIVQLLVLCCNANEIPLQSVNIGLGIYESHWYEYDKEIQKMVYIIVMRSMKPVSLTIGPFGPLTAKTGLERLKLAYTFMSIMPGETL</sequence>
<evidence type="ECO:0000313" key="11">
    <source>
        <dbReference type="EMBL" id="QXE93259.1"/>
    </source>
</evidence>
<evidence type="ECO:0000256" key="7">
    <source>
        <dbReference type="ARBA" id="ARBA00023136"/>
    </source>
</evidence>
<evidence type="ECO:0000256" key="10">
    <source>
        <dbReference type="SAM" id="Phobius"/>
    </source>
</evidence>
<dbReference type="AlphaFoldDB" id="A0A8F4MZW6"/>
<dbReference type="PANTHER" id="PTHR21137">
    <property type="entry name" value="ODORANT RECEPTOR"/>
    <property type="match status" value="1"/>
</dbReference>
<evidence type="ECO:0000256" key="9">
    <source>
        <dbReference type="ARBA" id="ARBA00023224"/>
    </source>
</evidence>
<keyword evidence="2" id="KW-1003">Cell membrane</keyword>
<dbReference type="PANTHER" id="PTHR21137:SF35">
    <property type="entry name" value="ODORANT RECEPTOR 19A-RELATED"/>
    <property type="match status" value="1"/>
</dbReference>
<accession>A0A8F4MZW6</accession>
<protein>
    <submittedName>
        <fullName evidence="11">Odorant receptor 33</fullName>
    </submittedName>
</protein>
<feature type="transmembrane region" description="Helical" evidence="10">
    <location>
        <begin position="171"/>
        <end position="195"/>
    </location>
</feature>
<feature type="transmembrane region" description="Helical" evidence="10">
    <location>
        <begin position="29"/>
        <end position="50"/>
    </location>
</feature>
<reference evidence="11" key="1">
    <citation type="submission" date="2020-12" db="EMBL/GenBank/DDBJ databases">
        <authorList>
            <person name="Wen X."/>
        </authorList>
    </citation>
    <scope>NUCLEOTIDE SEQUENCE</scope>
</reference>
<keyword evidence="5" id="KW-0552">Olfaction</keyword>
<dbReference type="EMBL" id="MW419398">
    <property type="protein sequence ID" value="QXE93259.1"/>
    <property type="molecule type" value="mRNA"/>
</dbReference>